<organism evidence="1 2">
    <name type="scientific">Trichinella zimbabwensis</name>
    <dbReference type="NCBI Taxonomy" id="268475"/>
    <lineage>
        <taxon>Eukaryota</taxon>
        <taxon>Metazoa</taxon>
        <taxon>Ecdysozoa</taxon>
        <taxon>Nematoda</taxon>
        <taxon>Enoplea</taxon>
        <taxon>Dorylaimia</taxon>
        <taxon>Trichinellida</taxon>
        <taxon>Trichinellidae</taxon>
        <taxon>Trichinella</taxon>
    </lineage>
</organism>
<comment type="caution">
    <text evidence="1">The sequence shown here is derived from an EMBL/GenBank/DDBJ whole genome shotgun (WGS) entry which is preliminary data.</text>
</comment>
<sequence length="30" mass="3354">LLDKMPFLEIKGSGWLCPTSGCRLLEEVFA</sequence>
<dbReference type="EMBL" id="JYDP01010658">
    <property type="protein sequence ID" value="KRY61722.1"/>
    <property type="molecule type" value="Genomic_DNA"/>
</dbReference>
<evidence type="ECO:0000313" key="1">
    <source>
        <dbReference type="EMBL" id="KRY61722.1"/>
    </source>
</evidence>
<feature type="non-terminal residue" evidence="1">
    <location>
        <position position="30"/>
    </location>
</feature>
<accession>A0A0V1DJS7</accession>
<proteinExistence type="predicted"/>
<gene>
    <name evidence="1" type="ORF">T11_6627</name>
</gene>
<dbReference type="Proteomes" id="UP000055024">
    <property type="component" value="Unassembled WGS sequence"/>
</dbReference>
<name>A0A0V1DJS7_9BILA</name>
<feature type="non-terminal residue" evidence="1">
    <location>
        <position position="1"/>
    </location>
</feature>
<protein>
    <submittedName>
        <fullName evidence="1">Uncharacterized protein</fullName>
    </submittedName>
</protein>
<reference evidence="1 2" key="1">
    <citation type="submission" date="2015-01" db="EMBL/GenBank/DDBJ databases">
        <title>Evolution of Trichinella species and genotypes.</title>
        <authorList>
            <person name="Korhonen P.K."/>
            <person name="Edoardo P."/>
            <person name="Giuseppe L.R."/>
            <person name="Gasser R.B."/>
        </authorList>
    </citation>
    <scope>NUCLEOTIDE SEQUENCE [LARGE SCALE GENOMIC DNA]</scope>
    <source>
        <strain evidence="1">ISS1029</strain>
    </source>
</reference>
<dbReference type="AlphaFoldDB" id="A0A0V1DJS7"/>
<evidence type="ECO:0000313" key="2">
    <source>
        <dbReference type="Proteomes" id="UP000055024"/>
    </source>
</evidence>
<keyword evidence="2" id="KW-1185">Reference proteome</keyword>